<reference evidence="9" key="1">
    <citation type="submission" date="2019-01" db="EMBL/GenBank/DDBJ databases">
        <title>Gri0909 isolated from a small marine red alga.</title>
        <authorList>
            <person name="Kim J."/>
            <person name="Jeong S.E."/>
            <person name="Jeon C.O."/>
        </authorList>
    </citation>
    <scope>NUCLEOTIDE SEQUENCE [LARGE SCALE GENOMIC DNA]</scope>
    <source>
        <strain evidence="9">Gri0909</strain>
    </source>
</reference>
<evidence type="ECO:0000256" key="5">
    <source>
        <dbReference type="ARBA" id="ARBA00023136"/>
    </source>
</evidence>
<feature type="transmembrane region" description="Helical" evidence="6">
    <location>
        <begin position="189"/>
        <end position="213"/>
    </location>
</feature>
<evidence type="ECO:0000256" key="6">
    <source>
        <dbReference type="SAM" id="Phobius"/>
    </source>
</evidence>
<dbReference type="AlphaFoldDB" id="A0A3S2ZAQ7"/>
<proteinExistence type="predicted"/>
<evidence type="ECO:0000259" key="7">
    <source>
        <dbReference type="PROSITE" id="PS50850"/>
    </source>
</evidence>
<feature type="transmembrane region" description="Helical" evidence="6">
    <location>
        <begin position="271"/>
        <end position="296"/>
    </location>
</feature>
<protein>
    <submittedName>
        <fullName evidence="8">MFS transporter</fullName>
    </submittedName>
</protein>
<evidence type="ECO:0000256" key="2">
    <source>
        <dbReference type="ARBA" id="ARBA00022475"/>
    </source>
</evidence>
<dbReference type="InterPro" id="IPR050189">
    <property type="entry name" value="MFS_Efflux_Transporters"/>
</dbReference>
<accession>A0A3S2ZAQ7</accession>
<feature type="transmembrane region" description="Helical" evidence="6">
    <location>
        <begin position="219"/>
        <end position="238"/>
    </location>
</feature>
<dbReference type="PANTHER" id="PTHR43124:SF3">
    <property type="entry name" value="CHLORAMPHENICOL EFFLUX PUMP RV0191"/>
    <property type="match status" value="1"/>
</dbReference>
<dbReference type="PANTHER" id="PTHR43124">
    <property type="entry name" value="PURINE EFFLUX PUMP PBUE"/>
    <property type="match status" value="1"/>
</dbReference>
<feature type="transmembrane region" description="Helical" evidence="6">
    <location>
        <begin position="308"/>
        <end position="329"/>
    </location>
</feature>
<keyword evidence="9" id="KW-1185">Reference proteome</keyword>
<name>A0A3S2ZAQ7_9PROT</name>
<feature type="transmembrane region" description="Helical" evidence="6">
    <location>
        <begin position="135"/>
        <end position="158"/>
    </location>
</feature>
<evidence type="ECO:0000256" key="3">
    <source>
        <dbReference type="ARBA" id="ARBA00022692"/>
    </source>
</evidence>
<keyword evidence="4 6" id="KW-1133">Transmembrane helix</keyword>
<dbReference type="Pfam" id="PF07690">
    <property type="entry name" value="MFS_1"/>
    <property type="match status" value="1"/>
</dbReference>
<evidence type="ECO:0000256" key="1">
    <source>
        <dbReference type="ARBA" id="ARBA00004651"/>
    </source>
</evidence>
<evidence type="ECO:0000313" key="9">
    <source>
        <dbReference type="Proteomes" id="UP000287447"/>
    </source>
</evidence>
<feature type="transmembrane region" description="Helical" evidence="6">
    <location>
        <begin position="431"/>
        <end position="449"/>
    </location>
</feature>
<feature type="transmembrane region" description="Helical" evidence="6">
    <location>
        <begin position="363"/>
        <end position="386"/>
    </location>
</feature>
<comment type="subcellular location">
    <subcellularLocation>
        <location evidence="1">Cell membrane</location>
        <topology evidence="1">Multi-pass membrane protein</topology>
    </subcellularLocation>
</comment>
<keyword evidence="5 6" id="KW-0472">Membrane</keyword>
<dbReference type="InterPro" id="IPR036259">
    <property type="entry name" value="MFS_trans_sf"/>
</dbReference>
<feature type="transmembrane region" description="Helical" evidence="6">
    <location>
        <begin position="336"/>
        <end position="357"/>
    </location>
</feature>
<feature type="transmembrane region" description="Helical" evidence="6">
    <location>
        <begin position="102"/>
        <end position="123"/>
    </location>
</feature>
<comment type="caution">
    <text evidence="8">The sequence shown here is derived from an EMBL/GenBank/DDBJ whole genome shotgun (WGS) entry which is preliminary data.</text>
</comment>
<dbReference type="PROSITE" id="PS50850">
    <property type="entry name" value="MFS"/>
    <property type="match status" value="1"/>
</dbReference>
<dbReference type="EMBL" id="SADE01000001">
    <property type="protein sequence ID" value="RVU39419.1"/>
    <property type="molecule type" value="Genomic_DNA"/>
</dbReference>
<dbReference type="Proteomes" id="UP000287447">
    <property type="component" value="Unassembled WGS sequence"/>
</dbReference>
<gene>
    <name evidence="8" type="ORF">EOI86_09330</name>
</gene>
<dbReference type="Gene3D" id="1.20.1250.20">
    <property type="entry name" value="MFS general substrate transporter like domains"/>
    <property type="match status" value="2"/>
</dbReference>
<feature type="transmembrane region" description="Helical" evidence="6">
    <location>
        <begin position="64"/>
        <end position="82"/>
    </location>
</feature>
<dbReference type="InterPro" id="IPR011701">
    <property type="entry name" value="MFS"/>
</dbReference>
<feature type="transmembrane region" description="Helical" evidence="6">
    <location>
        <begin position="407"/>
        <end position="425"/>
    </location>
</feature>
<dbReference type="InterPro" id="IPR020846">
    <property type="entry name" value="MFS_dom"/>
</dbReference>
<feature type="domain" description="Major facilitator superfamily (MFS) profile" evidence="7">
    <location>
        <begin position="66"/>
        <end position="452"/>
    </location>
</feature>
<dbReference type="SUPFAM" id="SSF103473">
    <property type="entry name" value="MFS general substrate transporter"/>
    <property type="match status" value="1"/>
</dbReference>
<keyword evidence="2" id="KW-1003">Cell membrane</keyword>
<dbReference type="GO" id="GO:0005886">
    <property type="term" value="C:plasma membrane"/>
    <property type="evidence" value="ECO:0007669"/>
    <property type="project" value="UniProtKB-SubCell"/>
</dbReference>
<evidence type="ECO:0000256" key="4">
    <source>
        <dbReference type="ARBA" id="ARBA00022989"/>
    </source>
</evidence>
<evidence type="ECO:0000313" key="8">
    <source>
        <dbReference type="EMBL" id="RVU39419.1"/>
    </source>
</evidence>
<dbReference type="GO" id="GO:0022857">
    <property type="term" value="F:transmembrane transporter activity"/>
    <property type="evidence" value="ECO:0007669"/>
    <property type="project" value="InterPro"/>
</dbReference>
<keyword evidence="3 6" id="KW-0812">Transmembrane</keyword>
<feature type="transmembrane region" description="Helical" evidence="6">
    <location>
        <begin position="164"/>
        <end position="182"/>
    </location>
</feature>
<sequence length="462" mass="48415">MTPPPVYFLKNFVDGGAIERGCETLHKLCFVQQSRSCASPPFPRNFPGITFMSASAETSAASRWDIVTVAMMVGILAGMQIGKVAPALPVLRTDLDLDLVTAGWVASLFTLAGACGGALIGASADRIGPRRAARFSLLMLAIGSLWGGFSSSLIEIMLSRSVESLGFIGTAVSCPRLIVGAVAPKDRNLALGIWGTFVPGGMTIAMLMAPIAMPAIGWRGIWILNGCLALAMIGVLAWKTRNASWTPPDAAAAPIPPLQGLMRCVSQVGPWLLALTFFAYSMQYLSVTAWMPSFLIDARGLEYETANYFAAIVVAANMIGNVLAGILLARGMTRQTVLLAAFIGMAICAAGLYGPWLETGPRIVSAFLFSAIGGLIPGALMAATPVHAPATNLVGVVNGLMMQGSNIGALTGPPLIAGIVTLSGGWHGATWHALIFCVVGSLGALLLGWRERKTARFDTHQA</sequence>
<dbReference type="CDD" id="cd06174">
    <property type="entry name" value="MFS"/>
    <property type="match status" value="1"/>
</dbReference>
<organism evidence="8 9">
    <name type="scientific">Hwanghaeella grinnelliae</name>
    <dbReference type="NCBI Taxonomy" id="2500179"/>
    <lineage>
        <taxon>Bacteria</taxon>
        <taxon>Pseudomonadati</taxon>
        <taxon>Pseudomonadota</taxon>
        <taxon>Alphaproteobacteria</taxon>
        <taxon>Rhodospirillales</taxon>
        <taxon>Rhodospirillaceae</taxon>
        <taxon>Hwanghaeella</taxon>
    </lineage>
</organism>